<feature type="binding site" evidence="2">
    <location>
        <position position="155"/>
    </location>
    <ligand>
        <name>Mn(2+)</name>
        <dbReference type="ChEBI" id="CHEBI:29035"/>
        <label>2</label>
    </ligand>
</feature>
<feature type="binding site" evidence="2">
    <location>
        <position position="157"/>
    </location>
    <ligand>
        <name>Mn(2+)</name>
        <dbReference type="ChEBI" id="CHEBI:29035"/>
        <label>2</label>
    </ligand>
</feature>
<dbReference type="Pfam" id="PF01546">
    <property type="entry name" value="Peptidase_M20"/>
    <property type="match status" value="1"/>
</dbReference>
<organism evidence="5 6">
    <name type="scientific">Variovorax boronicumulans</name>
    <dbReference type="NCBI Taxonomy" id="436515"/>
    <lineage>
        <taxon>Bacteria</taxon>
        <taxon>Pseudomonadati</taxon>
        <taxon>Pseudomonadota</taxon>
        <taxon>Betaproteobacteria</taxon>
        <taxon>Burkholderiales</taxon>
        <taxon>Comamonadaceae</taxon>
        <taxon>Variovorax</taxon>
    </lineage>
</organism>
<dbReference type="Pfam" id="PF07687">
    <property type="entry name" value="M20_dimer"/>
    <property type="match status" value="1"/>
</dbReference>
<comment type="cofactor">
    <cofactor evidence="2">
        <name>Mn(2+)</name>
        <dbReference type="ChEBI" id="CHEBI:29035"/>
    </cofactor>
    <text evidence="2">The Mn(2+) ion enhances activity.</text>
</comment>
<evidence type="ECO:0000313" key="6">
    <source>
        <dbReference type="Proteomes" id="UP000217154"/>
    </source>
</evidence>
<dbReference type="InterPro" id="IPR011650">
    <property type="entry name" value="Peptidase_M20_dimer"/>
</dbReference>
<reference evidence="5 6" key="1">
    <citation type="submission" date="2017-09" db="EMBL/GenBank/DDBJ databases">
        <title>The diverse metabolic capabilities of V. boronicumulans make it an excellent choice for continued studies on novel biodegradation.</title>
        <authorList>
            <person name="Sun S."/>
        </authorList>
    </citation>
    <scope>NUCLEOTIDE SEQUENCE [LARGE SCALE GENOMIC DNA]</scope>
    <source>
        <strain evidence="5 6">J1</strain>
    </source>
</reference>
<sequence>MSHRFRPATRLCLPIVLAVSSLCASAQEAPAAAATPPAPAAAVPLYPLIAERSKAIEQKVIDWRRDIHQHPELGNQEKRTAALVAAHLKALGYEVREGVAVTGVVATLRGGKPGPVVALRADMDALPVKEQVDVPFASKARAQWGFATVDVMHACGHDGHVAILMGVAEVLASMKAQLPGTVKLIFQPAEEKLPNAEIGGARRMLAEGAFDAPKPDAVFGLHLVSALNTGQIGYKSGPITASSDTFKVSVKGRQTHGSQPWSGVDPIVLGSQIVLGFQTIASRQVNVTKEPSVLSVGTFNAGTRYNIIPDSVEMSGTLRTYDDEMRQFIIKRMGETASHIAQSGGGTAEVRVEADGYAPTVNDPALTAKMVPSLQRVPGATPIVIPKGTGGEDFSFFAQKAPGLFVMIGATPPGRDANKAEPNHSPRFFVDEASLLVGVRTLTQLTVDYMAGAQR</sequence>
<dbReference type="NCBIfam" id="TIGR01891">
    <property type="entry name" value="amidohydrolases"/>
    <property type="match status" value="1"/>
</dbReference>
<dbReference type="KEGG" id="vbo:CKY39_08465"/>
<accession>A0A250DGZ9</accession>
<dbReference type="GO" id="GO:0050118">
    <property type="term" value="F:N-acetyldiaminopimelate deacetylase activity"/>
    <property type="evidence" value="ECO:0007669"/>
    <property type="project" value="UniProtKB-ARBA"/>
</dbReference>
<keyword evidence="2" id="KW-0479">Metal-binding</keyword>
<feature type="binding site" evidence="2">
    <location>
        <position position="424"/>
    </location>
    <ligand>
        <name>Mn(2+)</name>
        <dbReference type="ChEBI" id="CHEBI:29035"/>
        <label>2</label>
    </ligand>
</feature>
<feature type="binding site" evidence="2">
    <location>
        <position position="191"/>
    </location>
    <ligand>
        <name>Mn(2+)</name>
        <dbReference type="ChEBI" id="CHEBI:29035"/>
        <label>2</label>
    </ligand>
</feature>
<name>A0A250DGZ9_9BURK</name>
<evidence type="ECO:0000256" key="1">
    <source>
        <dbReference type="ARBA" id="ARBA00022801"/>
    </source>
</evidence>
<protein>
    <submittedName>
        <fullName evidence="5">N-acyl-L-amino acid amidohydrolase</fullName>
    </submittedName>
</protein>
<evidence type="ECO:0000256" key="2">
    <source>
        <dbReference type="PIRSR" id="PIRSR005962-1"/>
    </source>
</evidence>
<dbReference type="InterPro" id="IPR017439">
    <property type="entry name" value="Amidohydrolase"/>
</dbReference>
<dbReference type="PANTHER" id="PTHR11014">
    <property type="entry name" value="PEPTIDASE M20 FAMILY MEMBER"/>
    <property type="match status" value="1"/>
</dbReference>
<feature type="domain" description="Peptidase M20 dimerisation" evidence="4">
    <location>
        <begin position="244"/>
        <end position="339"/>
    </location>
</feature>
<evidence type="ECO:0000259" key="4">
    <source>
        <dbReference type="Pfam" id="PF07687"/>
    </source>
</evidence>
<dbReference type="Gene3D" id="3.30.70.360">
    <property type="match status" value="1"/>
</dbReference>
<dbReference type="PANTHER" id="PTHR11014:SF63">
    <property type="entry name" value="METALLOPEPTIDASE, PUTATIVE (AFU_ORTHOLOGUE AFUA_6G09600)-RELATED"/>
    <property type="match status" value="1"/>
</dbReference>
<feature type="chain" id="PRO_5012964841" evidence="3">
    <location>
        <begin position="27"/>
        <end position="455"/>
    </location>
</feature>
<dbReference type="PIRSF" id="PIRSF005962">
    <property type="entry name" value="Pept_M20D_amidohydro"/>
    <property type="match status" value="1"/>
</dbReference>
<keyword evidence="1 5" id="KW-0378">Hydrolase</keyword>
<dbReference type="AlphaFoldDB" id="A0A250DGZ9"/>
<evidence type="ECO:0000256" key="3">
    <source>
        <dbReference type="SAM" id="SignalP"/>
    </source>
</evidence>
<feature type="signal peptide" evidence="3">
    <location>
        <begin position="1"/>
        <end position="26"/>
    </location>
</feature>
<keyword evidence="3" id="KW-0732">Signal</keyword>
<proteinExistence type="predicted"/>
<dbReference type="SUPFAM" id="SSF53187">
    <property type="entry name" value="Zn-dependent exopeptidases"/>
    <property type="match status" value="1"/>
</dbReference>
<dbReference type="Gene3D" id="3.40.630.10">
    <property type="entry name" value="Zn peptidases"/>
    <property type="match status" value="1"/>
</dbReference>
<feature type="binding site" evidence="2">
    <location>
        <position position="222"/>
    </location>
    <ligand>
        <name>Mn(2+)</name>
        <dbReference type="ChEBI" id="CHEBI:29035"/>
        <label>2</label>
    </ligand>
</feature>
<gene>
    <name evidence="5" type="ORF">CKY39_08465</name>
</gene>
<keyword evidence="2" id="KW-0464">Manganese</keyword>
<dbReference type="FunFam" id="3.30.70.360:FF:000001">
    <property type="entry name" value="N-acetyldiaminopimelate deacetylase"/>
    <property type="match status" value="1"/>
</dbReference>
<dbReference type="InterPro" id="IPR002933">
    <property type="entry name" value="Peptidase_M20"/>
</dbReference>
<evidence type="ECO:0000313" key="5">
    <source>
        <dbReference type="EMBL" id="ATA53239.1"/>
    </source>
</evidence>
<dbReference type="InterPro" id="IPR036264">
    <property type="entry name" value="Bact_exopeptidase_dim_dom"/>
</dbReference>
<dbReference type="GO" id="GO:0046872">
    <property type="term" value="F:metal ion binding"/>
    <property type="evidence" value="ECO:0007669"/>
    <property type="project" value="UniProtKB-KW"/>
</dbReference>
<dbReference type="EMBL" id="CP023284">
    <property type="protein sequence ID" value="ATA53239.1"/>
    <property type="molecule type" value="Genomic_DNA"/>
</dbReference>
<dbReference type="RefSeq" id="WP_095744102.1">
    <property type="nucleotide sequence ID" value="NZ_CP023284.1"/>
</dbReference>
<dbReference type="Proteomes" id="UP000217154">
    <property type="component" value="Chromosome"/>
</dbReference>
<dbReference type="SUPFAM" id="SSF55031">
    <property type="entry name" value="Bacterial exopeptidase dimerisation domain"/>
    <property type="match status" value="1"/>
</dbReference>
<dbReference type="GO" id="GO:0019877">
    <property type="term" value="P:diaminopimelate biosynthetic process"/>
    <property type="evidence" value="ECO:0007669"/>
    <property type="project" value="UniProtKB-ARBA"/>
</dbReference>